<dbReference type="AlphaFoldDB" id="A0A9Q3DD17"/>
<comment type="caution">
    <text evidence="2">The sequence shown here is derived from an EMBL/GenBank/DDBJ whole genome shotgun (WGS) entry which is preliminary data.</text>
</comment>
<evidence type="ECO:0000313" key="3">
    <source>
        <dbReference type="Proteomes" id="UP000765509"/>
    </source>
</evidence>
<feature type="region of interest" description="Disordered" evidence="1">
    <location>
        <begin position="86"/>
        <end position="106"/>
    </location>
</feature>
<gene>
    <name evidence="2" type="ORF">O181_037916</name>
</gene>
<sequence length="106" mass="11864">MGLNAGCTLKVCFASAKSTDLHYPSTELRAPPRPQRSNLSRRLVMKTLLLKASNHQISNFQEGRLEVPYLVKFFIPSEKLSEDTFLKHSNDTVPPGESFSEASRPT</sequence>
<accession>A0A9Q3DD17</accession>
<dbReference type="EMBL" id="AVOT02014609">
    <property type="protein sequence ID" value="MBW0498201.1"/>
    <property type="molecule type" value="Genomic_DNA"/>
</dbReference>
<reference evidence="2" key="1">
    <citation type="submission" date="2021-03" db="EMBL/GenBank/DDBJ databases">
        <title>Draft genome sequence of rust myrtle Austropuccinia psidii MF-1, a brazilian biotype.</title>
        <authorList>
            <person name="Quecine M.C."/>
            <person name="Pachon D.M.R."/>
            <person name="Bonatelli M.L."/>
            <person name="Correr F.H."/>
            <person name="Franceschini L.M."/>
            <person name="Leite T.F."/>
            <person name="Margarido G.R.A."/>
            <person name="Almeida C.A."/>
            <person name="Ferrarezi J.A."/>
            <person name="Labate C.A."/>
        </authorList>
    </citation>
    <scope>NUCLEOTIDE SEQUENCE</scope>
    <source>
        <strain evidence="2">MF-1</strain>
    </source>
</reference>
<organism evidence="2 3">
    <name type="scientific">Austropuccinia psidii MF-1</name>
    <dbReference type="NCBI Taxonomy" id="1389203"/>
    <lineage>
        <taxon>Eukaryota</taxon>
        <taxon>Fungi</taxon>
        <taxon>Dikarya</taxon>
        <taxon>Basidiomycota</taxon>
        <taxon>Pucciniomycotina</taxon>
        <taxon>Pucciniomycetes</taxon>
        <taxon>Pucciniales</taxon>
        <taxon>Sphaerophragmiaceae</taxon>
        <taxon>Austropuccinia</taxon>
    </lineage>
</organism>
<evidence type="ECO:0000313" key="2">
    <source>
        <dbReference type="EMBL" id="MBW0498201.1"/>
    </source>
</evidence>
<evidence type="ECO:0000256" key="1">
    <source>
        <dbReference type="SAM" id="MobiDB-lite"/>
    </source>
</evidence>
<keyword evidence="3" id="KW-1185">Reference proteome</keyword>
<proteinExistence type="predicted"/>
<dbReference type="Proteomes" id="UP000765509">
    <property type="component" value="Unassembled WGS sequence"/>
</dbReference>
<name>A0A9Q3DD17_9BASI</name>
<protein>
    <submittedName>
        <fullName evidence="2">Uncharacterized protein</fullName>
    </submittedName>
</protein>